<keyword evidence="1" id="KW-0472">Membrane</keyword>
<feature type="transmembrane region" description="Helical" evidence="1">
    <location>
        <begin position="6"/>
        <end position="26"/>
    </location>
</feature>
<evidence type="ECO:0000259" key="2">
    <source>
        <dbReference type="Pfam" id="PF13472"/>
    </source>
</evidence>
<dbReference type="EC" id="3.1.1.2" evidence="3"/>
<dbReference type="OrthoDB" id="272324at2"/>
<protein>
    <submittedName>
        <fullName evidence="3">Arylesterase</fullName>
        <ecNumber evidence="3">3.1.1.2</ecNumber>
    </submittedName>
</protein>
<keyword evidence="1" id="KW-0812">Transmembrane</keyword>
<keyword evidence="3" id="KW-0378">Hydrolase</keyword>
<feature type="domain" description="SGNH hydrolase-type esterase" evidence="2">
    <location>
        <begin position="126"/>
        <end position="272"/>
    </location>
</feature>
<dbReference type="RefSeq" id="WP_145199823.1">
    <property type="nucleotide sequence ID" value="NZ_CP036267.1"/>
</dbReference>
<dbReference type="EMBL" id="CP036267">
    <property type="protein sequence ID" value="QDT33471.1"/>
    <property type="molecule type" value="Genomic_DNA"/>
</dbReference>
<dbReference type="Gene3D" id="3.40.50.1110">
    <property type="entry name" value="SGNH hydrolase"/>
    <property type="match status" value="1"/>
</dbReference>
<evidence type="ECO:0000313" key="4">
    <source>
        <dbReference type="Proteomes" id="UP000315724"/>
    </source>
</evidence>
<evidence type="ECO:0000313" key="3">
    <source>
        <dbReference type="EMBL" id="QDT33471.1"/>
    </source>
</evidence>
<feature type="transmembrane region" description="Helical" evidence="1">
    <location>
        <begin position="85"/>
        <end position="102"/>
    </location>
</feature>
<dbReference type="GO" id="GO:0004064">
    <property type="term" value="F:arylesterase activity"/>
    <property type="evidence" value="ECO:0007669"/>
    <property type="project" value="UniProtKB-EC"/>
</dbReference>
<dbReference type="Proteomes" id="UP000315724">
    <property type="component" value="Chromosome"/>
</dbReference>
<feature type="transmembrane region" description="Helical" evidence="1">
    <location>
        <begin position="61"/>
        <end position="78"/>
    </location>
</feature>
<dbReference type="AlphaFoldDB" id="A0A517QPC4"/>
<accession>A0A517QPC4</accession>
<keyword evidence="4" id="KW-1185">Reference proteome</keyword>
<dbReference type="KEGG" id="tpol:Mal48_27240"/>
<keyword evidence="1" id="KW-1133">Transmembrane helix</keyword>
<dbReference type="SUPFAM" id="SSF52266">
    <property type="entry name" value="SGNH hydrolase"/>
    <property type="match status" value="1"/>
</dbReference>
<feature type="transmembrane region" description="Helical" evidence="1">
    <location>
        <begin position="38"/>
        <end position="55"/>
    </location>
</feature>
<gene>
    <name evidence="3" type="ORF">Mal48_27240</name>
</gene>
<dbReference type="Pfam" id="PF13472">
    <property type="entry name" value="Lipase_GDSL_2"/>
    <property type="match status" value="1"/>
</dbReference>
<sequence length="290" mass="31992">MNVFVFHLVSGDAFLTGNAMLVAALLGIASGRMVVQRLASLCGIFGLLLMVMTAVPGNGLYYFAGAGLGISWMIWRFHFRSSRRFGTIFIVVVIAFVSLSLANELSGRRRPDFDEPAPRTLVIFADSLTAGISENEAITWPNLLSRKHSIRVIDYSRMGATVGSELKRLDELALVDGVILIELGGNDVLGATSVPDFERSLNEFLSQVTASHQTVVMFELPVPPTFNRFGSVQRRLARRYSVQLIPKRELAKILASPENTLDTIHLSQPGHEQMARSVWDQISFAFQPVP</sequence>
<name>A0A517QPC4_9PLAN</name>
<dbReference type="InterPro" id="IPR013830">
    <property type="entry name" value="SGNH_hydro"/>
</dbReference>
<dbReference type="InterPro" id="IPR036514">
    <property type="entry name" value="SGNH_hydro_sf"/>
</dbReference>
<organism evidence="3 4">
    <name type="scientific">Thalassoglobus polymorphus</name>
    <dbReference type="NCBI Taxonomy" id="2527994"/>
    <lineage>
        <taxon>Bacteria</taxon>
        <taxon>Pseudomonadati</taxon>
        <taxon>Planctomycetota</taxon>
        <taxon>Planctomycetia</taxon>
        <taxon>Planctomycetales</taxon>
        <taxon>Planctomycetaceae</taxon>
        <taxon>Thalassoglobus</taxon>
    </lineage>
</organism>
<evidence type="ECO:0000256" key="1">
    <source>
        <dbReference type="SAM" id="Phobius"/>
    </source>
</evidence>
<reference evidence="3 4" key="1">
    <citation type="submission" date="2019-02" db="EMBL/GenBank/DDBJ databases">
        <title>Deep-cultivation of Planctomycetes and their phenomic and genomic characterization uncovers novel biology.</title>
        <authorList>
            <person name="Wiegand S."/>
            <person name="Jogler M."/>
            <person name="Boedeker C."/>
            <person name="Pinto D."/>
            <person name="Vollmers J."/>
            <person name="Rivas-Marin E."/>
            <person name="Kohn T."/>
            <person name="Peeters S.H."/>
            <person name="Heuer A."/>
            <person name="Rast P."/>
            <person name="Oberbeckmann S."/>
            <person name="Bunk B."/>
            <person name="Jeske O."/>
            <person name="Meyerdierks A."/>
            <person name="Storesund J.E."/>
            <person name="Kallscheuer N."/>
            <person name="Luecker S."/>
            <person name="Lage O.M."/>
            <person name="Pohl T."/>
            <person name="Merkel B.J."/>
            <person name="Hornburger P."/>
            <person name="Mueller R.-W."/>
            <person name="Bruemmer F."/>
            <person name="Labrenz M."/>
            <person name="Spormann A.M."/>
            <person name="Op den Camp H."/>
            <person name="Overmann J."/>
            <person name="Amann R."/>
            <person name="Jetten M.S.M."/>
            <person name="Mascher T."/>
            <person name="Medema M.H."/>
            <person name="Devos D.P."/>
            <person name="Kaster A.-K."/>
            <person name="Ovreas L."/>
            <person name="Rohde M."/>
            <person name="Galperin M.Y."/>
            <person name="Jogler C."/>
        </authorList>
    </citation>
    <scope>NUCLEOTIDE SEQUENCE [LARGE SCALE GENOMIC DNA]</scope>
    <source>
        <strain evidence="3 4">Mal48</strain>
    </source>
</reference>
<proteinExistence type="predicted"/>